<dbReference type="EMBL" id="JANBPG010000036">
    <property type="protein sequence ID" value="KAJ1901266.1"/>
    <property type="molecule type" value="Genomic_DNA"/>
</dbReference>
<evidence type="ECO:0000313" key="1">
    <source>
        <dbReference type="EMBL" id="KAJ1901266.1"/>
    </source>
</evidence>
<name>A0ACC1IV23_9FUNG</name>
<protein>
    <submittedName>
        <fullName evidence="1">Uncharacterized protein</fullName>
    </submittedName>
</protein>
<organism evidence="1 2">
    <name type="scientific">Kickxella alabastrina</name>
    <dbReference type="NCBI Taxonomy" id="61397"/>
    <lineage>
        <taxon>Eukaryota</taxon>
        <taxon>Fungi</taxon>
        <taxon>Fungi incertae sedis</taxon>
        <taxon>Zoopagomycota</taxon>
        <taxon>Kickxellomycotina</taxon>
        <taxon>Kickxellomycetes</taxon>
        <taxon>Kickxellales</taxon>
        <taxon>Kickxellaceae</taxon>
        <taxon>Kickxella</taxon>
    </lineage>
</organism>
<reference evidence="1" key="1">
    <citation type="submission" date="2022-07" db="EMBL/GenBank/DDBJ databases">
        <title>Phylogenomic reconstructions and comparative analyses of Kickxellomycotina fungi.</title>
        <authorList>
            <person name="Reynolds N.K."/>
            <person name="Stajich J.E."/>
            <person name="Barry K."/>
            <person name="Grigoriev I.V."/>
            <person name="Crous P."/>
            <person name="Smith M.E."/>
        </authorList>
    </citation>
    <scope>NUCLEOTIDE SEQUENCE</scope>
    <source>
        <strain evidence="1">Benny 63K</strain>
    </source>
</reference>
<sequence length="82" mass="8595">MKFATIASIVCLAASMAHAGPVQGNQDQVQAAASFDRVAIDNTAQFTKGLLDRIIVNLGNLVSNLLEDTGDLVRSVAGAPRR</sequence>
<accession>A0ACC1IV23</accession>
<dbReference type="Proteomes" id="UP001150581">
    <property type="component" value="Unassembled WGS sequence"/>
</dbReference>
<proteinExistence type="predicted"/>
<keyword evidence="2" id="KW-1185">Reference proteome</keyword>
<gene>
    <name evidence="1" type="ORF">LPJ66_000914</name>
</gene>
<evidence type="ECO:0000313" key="2">
    <source>
        <dbReference type="Proteomes" id="UP001150581"/>
    </source>
</evidence>
<comment type="caution">
    <text evidence="1">The sequence shown here is derived from an EMBL/GenBank/DDBJ whole genome shotgun (WGS) entry which is preliminary data.</text>
</comment>